<feature type="compositionally biased region" description="Basic residues" evidence="4">
    <location>
        <begin position="405"/>
        <end position="416"/>
    </location>
</feature>
<dbReference type="Pfam" id="PF02902">
    <property type="entry name" value="Peptidase_C48"/>
    <property type="match status" value="1"/>
</dbReference>
<dbReference type="Gene3D" id="3.40.395.10">
    <property type="entry name" value="Adenoviral Proteinase, Chain A"/>
    <property type="match status" value="1"/>
</dbReference>
<feature type="compositionally biased region" description="Basic and acidic residues" evidence="4">
    <location>
        <begin position="34"/>
        <end position="43"/>
    </location>
</feature>
<feature type="domain" description="Ubiquitin-like protease family profile" evidence="5">
    <location>
        <begin position="818"/>
        <end position="1045"/>
    </location>
</feature>
<gene>
    <name evidence="7" type="primary">LOC107019228</name>
</gene>
<comment type="similarity">
    <text evidence="1">Belongs to the peptidase C48 family.</text>
</comment>
<dbReference type="InterPro" id="IPR003653">
    <property type="entry name" value="Peptidase_C48_C"/>
</dbReference>
<feature type="region of interest" description="Disordered" evidence="4">
    <location>
        <begin position="1"/>
        <end position="43"/>
    </location>
</feature>
<keyword evidence="2" id="KW-0645">Protease</keyword>
<evidence type="ECO:0000313" key="6">
    <source>
        <dbReference type="Proteomes" id="UP000694930"/>
    </source>
</evidence>
<dbReference type="RefSeq" id="XP_015075270.2">
    <property type="nucleotide sequence ID" value="XM_015219784.2"/>
</dbReference>
<dbReference type="InterPro" id="IPR015410">
    <property type="entry name" value="DUF1985"/>
</dbReference>
<keyword evidence="3" id="KW-0378">Hydrolase</keyword>
<organism evidence="6 7">
    <name type="scientific">Solanum pennellii</name>
    <name type="common">Tomato</name>
    <name type="synonym">Lycopersicon pennellii</name>
    <dbReference type="NCBI Taxonomy" id="28526"/>
    <lineage>
        <taxon>Eukaryota</taxon>
        <taxon>Viridiplantae</taxon>
        <taxon>Streptophyta</taxon>
        <taxon>Embryophyta</taxon>
        <taxon>Tracheophyta</taxon>
        <taxon>Spermatophyta</taxon>
        <taxon>Magnoliopsida</taxon>
        <taxon>eudicotyledons</taxon>
        <taxon>Gunneridae</taxon>
        <taxon>Pentapetalae</taxon>
        <taxon>asterids</taxon>
        <taxon>lamiids</taxon>
        <taxon>Solanales</taxon>
        <taxon>Solanaceae</taxon>
        <taxon>Solanoideae</taxon>
        <taxon>Solaneae</taxon>
        <taxon>Solanum</taxon>
        <taxon>Solanum subgen. Lycopersicon</taxon>
    </lineage>
</organism>
<dbReference type="Proteomes" id="UP000694930">
    <property type="component" value="Chromosome 5"/>
</dbReference>
<reference evidence="7" key="2">
    <citation type="submission" date="2025-08" db="UniProtKB">
        <authorList>
            <consortium name="RefSeq"/>
        </authorList>
    </citation>
    <scope>IDENTIFICATION</scope>
</reference>
<feature type="compositionally biased region" description="Polar residues" evidence="4">
    <location>
        <begin position="420"/>
        <end position="431"/>
    </location>
</feature>
<proteinExistence type="inferred from homology"/>
<dbReference type="PANTHER" id="PTHR48302:SF2">
    <property type="entry name" value="DUF1985 DOMAIN-CONTAINING PROTEIN"/>
    <property type="match status" value="1"/>
</dbReference>
<evidence type="ECO:0000256" key="4">
    <source>
        <dbReference type="SAM" id="MobiDB-lite"/>
    </source>
</evidence>
<reference evidence="6" key="1">
    <citation type="journal article" date="2014" name="Nat. Genet.">
        <title>The genome of the stress-tolerant wild tomato species Solanum pennellii.</title>
        <authorList>
            <person name="Bolger A."/>
            <person name="Scossa F."/>
            <person name="Bolger M.E."/>
            <person name="Lanz C."/>
            <person name="Maumus F."/>
            <person name="Tohge T."/>
            <person name="Quesneville H."/>
            <person name="Alseekh S."/>
            <person name="Sorensen I."/>
            <person name="Lichtenstein G."/>
            <person name="Fich E.A."/>
            <person name="Conte M."/>
            <person name="Keller H."/>
            <person name="Schneeberger K."/>
            <person name="Schwacke R."/>
            <person name="Ofner I."/>
            <person name="Vrebalov J."/>
            <person name="Xu Y."/>
            <person name="Osorio S."/>
            <person name="Aflitos S.A."/>
            <person name="Schijlen E."/>
            <person name="Jimenez-Gomez J.M."/>
            <person name="Ryngajllo M."/>
            <person name="Kimura S."/>
            <person name="Kumar R."/>
            <person name="Koenig D."/>
            <person name="Headland L.R."/>
            <person name="Maloof J.N."/>
            <person name="Sinha N."/>
            <person name="van Ham R.C."/>
            <person name="Lankhorst R.K."/>
            <person name="Mao L."/>
            <person name="Vogel A."/>
            <person name="Arsova B."/>
            <person name="Panstruga R."/>
            <person name="Fei Z."/>
            <person name="Rose J.K."/>
            <person name="Zamir D."/>
            <person name="Carrari F."/>
            <person name="Giovannoni J.J."/>
            <person name="Weigel D."/>
            <person name="Usadel B."/>
            <person name="Fernie A.R."/>
        </authorList>
    </citation>
    <scope>NUCLEOTIDE SEQUENCE [LARGE SCALE GENOMIC DNA]</scope>
    <source>
        <strain evidence="6">cv. LA0716</strain>
    </source>
</reference>
<dbReference type="PANTHER" id="PTHR48302">
    <property type="entry name" value="ULP1 PROTEASE FAMILY, C-TERMINAL CATALYTIC DOMAIN CONTAINING PROTEIN"/>
    <property type="match status" value="1"/>
</dbReference>
<evidence type="ECO:0000256" key="2">
    <source>
        <dbReference type="ARBA" id="ARBA00022670"/>
    </source>
</evidence>
<dbReference type="InterPro" id="IPR038765">
    <property type="entry name" value="Papain-like_cys_pep_sf"/>
</dbReference>
<dbReference type="GeneID" id="107019228"/>
<evidence type="ECO:0000313" key="7">
    <source>
        <dbReference type="RefSeq" id="XP_015075270.2"/>
    </source>
</evidence>
<dbReference type="PROSITE" id="PS50600">
    <property type="entry name" value="ULP_PROTEASE"/>
    <property type="match status" value="1"/>
</dbReference>
<sequence>MDPSINRRIYDSDDDNWKENRKKSLHDPMNLQKDSNKDHGETSKVVKIQQKRKKEAANTVVRPTLSRPLKYKIKKIPTHPIRFAVNFNNNFLKDFEKYIGENVIQMFKYTIFGPFLDISKCNFQGQITKCLLLLELEQSNPNVLHIRHSNGCVLKFGIDEFALLTGLKVRGNTNDFKYPEQTNCMLFQKYFPGAVNSVTKHQLVQRFKMGNWESNQDALQMSILFFIRTFVLATIDNTAISIVDFLMVEDGRYQHFPWGQLSFSKLIGSLRQDFDVSKKLYRLYGMPYALNVWIYECASNLNSEIAVRERNVIPRICNWRVVSEKAKFEMLMSTIFQKNACSNIVPTAEEIEAFDIAQVEHAHSTSIPLVQPNEEDDLDDFSTKPPEQLLRTYSRVSDTSPPPPPKRRKKSIIQKKKVSEQNQPDQSNVSPTPDDDVHVSMSSLPQHSNADDVHGSVPQVSPKSAADVHGSVPDVSQNPAADVHGYADSQNVNNIIPHIEELKGHLKTYVDKKFEELIILIKANHSQLMQSISKENINFQADTSTFQSDKQTSQQIPVDLDDMGGVAEDGGGFSGKNGEHHIVDDAGDVDVDGVGVSVNEGEQIVSDNPKDGDAHQSHQDLNEHIMDQAVDDNVQHNIPHVLPEKTTTDSSDSSTSTTISPSTQAAIDALIKDLGKDATNARPLYSYDPQNITSSQYLLTDSQLPTDIPITEIAVKTDAVTPAHRNRMPSRRIQSPYCTSFGSSEKGKEKLKDMTRLHFPFEGCGIADKVSPKLIEDYMNWLLRGLLKNHNNKNPSDDKYRSRSSSFGFTMMDFVVAFPMNKNWFYAMSQPNKCWSDEHIDVIFYYLRKKSKLCSMDQYRYTTTHCLFMSHVKNCYDRYYMDDDDDSLTTQEHIDRASVVSVHERSIINIIKGFGIPAALPWHLVDEVYIPINCDQEFHWVLAVVELKNRLIRVFDSSISTRKQTIPHEIKMLSKMLPSYLLDSGFFEENERTKFADCHAYKDNNSGSLLEPQVPFMIEFAQDIPTQDCDSLDCGLYVTAFAEYISDQINISYADFNPDYLRQRYGALLWSYGSEKAKCGYVSDNDDPPKSRGVVTPPPEEDLVHIV</sequence>
<dbReference type="Pfam" id="PF09331">
    <property type="entry name" value="DUF1985"/>
    <property type="match status" value="1"/>
</dbReference>
<dbReference type="SUPFAM" id="SSF54001">
    <property type="entry name" value="Cysteine proteinases"/>
    <property type="match status" value="1"/>
</dbReference>
<feature type="compositionally biased region" description="Basic and acidic residues" evidence="4">
    <location>
        <begin position="8"/>
        <end position="19"/>
    </location>
</feature>
<protein>
    <submittedName>
        <fullName evidence="7">Uncharacterized protein LOC107019228</fullName>
    </submittedName>
</protein>
<keyword evidence="6" id="KW-1185">Reference proteome</keyword>
<accession>A0ABM1GSJ5</accession>
<evidence type="ECO:0000256" key="1">
    <source>
        <dbReference type="ARBA" id="ARBA00005234"/>
    </source>
</evidence>
<evidence type="ECO:0000259" key="5">
    <source>
        <dbReference type="PROSITE" id="PS50600"/>
    </source>
</evidence>
<feature type="region of interest" description="Disordered" evidence="4">
    <location>
        <begin position="1081"/>
        <end position="1101"/>
    </location>
</feature>
<feature type="region of interest" description="Disordered" evidence="4">
    <location>
        <begin position="369"/>
        <end position="484"/>
    </location>
</feature>
<evidence type="ECO:0000256" key="3">
    <source>
        <dbReference type="ARBA" id="ARBA00022801"/>
    </source>
</evidence>
<name>A0ABM1GSJ5_SOLPN</name>